<feature type="compositionally biased region" description="Polar residues" evidence="2">
    <location>
        <begin position="1310"/>
        <end position="1325"/>
    </location>
</feature>
<dbReference type="GO" id="GO:0005509">
    <property type="term" value="F:calcium ion binding"/>
    <property type="evidence" value="ECO:0007669"/>
    <property type="project" value="InterPro"/>
</dbReference>
<dbReference type="InterPro" id="IPR002048">
    <property type="entry name" value="EF_hand_dom"/>
</dbReference>
<feature type="region of interest" description="Disordered" evidence="2">
    <location>
        <begin position="1549"/>
        <end position="1577"/>
    </location>
</feature>
<feature type="domain" description="EF-hand" evidence="4">
    <location>
        <begin position="825"/>
        <end position="855"/>
    </location>
</feature>
<feature type="compositionally biased region" description="Polar residues" evidence="2">
    <location>
        <begin position="1479"/>
        <end position="1489"/>
    </location>
</feature>
<feature type="compositionally biased region" description="Basic and acidic residues" evidence="2">
    <location>
        <begin position="1568"/>
        <end position="1577"/>
    </location>
</feature>
<dbReference type="InterPro" id="IPR035892">
    <property type="entry name" value="C2_domain_sf"/>
</dbReference>
<dbReference type="PROSITE" id="PS00018">
    <property type="entry name" value="EF_HAND_1"/>
    <property type="match status" value="2"/>
</dbReference>
<dbReference type="PROSITE" id="PS50004">
    <property type="entry name" value="C2"/>
    <property type="match status" value="1"/>
</dbReference>
<dbReference type="InterPro" id="IPR000048">
    <property type="entry name" value="IQ_motif_EF-hand-BS"/>
</dbReference>
<dbReference type="CDD" id="cd00051">
    <property type="entry name" value="EFh"/>
    <property type="match status" value="1"/>
</dbReference>
<organism evidence="5 6">
    <name type="scientific">Aphanomyces euteiches</name>
    <dbReference type="NCBI Taxonomy" id="100861"/>
    <lineage>
        <taxon>Eukaryota</taxon>
        <taxon>Sar</taxon>
        <taxon>Stramenopiles</taxon>
        <taxon>Oomycota</taxon>
        <taxon>Saprolegniomycetes</taxon>
        <taxon>Saprolegniales</taxon>
        <taxon>Verrucalvaceae</taxon>
        <taxon>Aphanomyces</taxon>
    </lineage>
</organism>
<dbReference type="Pfam" id="PF00612">
    <property type="entry name" value="IQ"/>
    <property type="match status" value="3"/>
</dbReference>
<dbReference type="InterPro" id="IPR011992">
    <property type="entry name" value="EF-hand-dom_pair"/>
</dbReference>
<gene>
    <name evidence="5" type="ORF">Ae201684_013727</name>
</gene>
<evidence type="ECO:0000259" key="3">
    <source>
        <dbReference type="PROSITE" id="PS50004"/>
    </source>
</evidence>
<evidence type="ECO:0000256" key="2">
    <source>
        <dbReference type="SAM" id="MobiDB-lite"/>
    </source>
</evidence>
<keyword evidence="6" id="KW-1185">Reference proteome</keyword>
<feature type="compositionally biased region" description="Basic and acidic residues" evidence="2">
    <location>
        <begin position="910"/>
        <end position="923"/>
    </location>
</feature>
<dbReference type="Gene3D" id="1.10.238.10">
    <property type="entry name" value="EF-hand"/>
    <property type="match status" value="1"/>
</dbReference>
<feature type="compositionally biased region" description="Basic and acidic residues" evidence="2">
    <location>
        <begin position="1285"/>
        <end position="1298"/>
    </location>
</feature>
<feature type="region of interest" description="Disordered" evidence="2">
    <location>
        <begin position="852"/>
        <end position="940"/>
    </location>
</feature>
<evidence type="ECO:0000313" key="6">
    <source>
        <dbReference type="Proteomes" id="UP000481153"/>
    </source>
</evidence>
<dbReference type="Gene3D" id="2.60.40.150">
    <property type="entry name" value="C2 domain"/>
    <property type="match status" value="1"/>
</dbReference>
<feature type="compositionally biased region" description="Basic and acidic residues" evidence="2">
    <location>
        <begin position="1356"/>
        <end position="1403"/>
    </location>
</feature>
<feature type="compositionally biased region" description="Polar residues" evidence="2">
    <location>
        <begin position="1795"/>
        <end position="1810"/>
    </location>
</feature>
<feature type="compositionally biased region" description="Low complexity" evidence="2">
    <location>
        <begin position="1555"/>
        <end position="1567"/>
    </location>
</feature>
<dbReference type="PROSITE" id="PS50096">
    <property type="entry name" value="IQ"/>
    <property type="match status" value="3"/>
</dbReference>
<feature type="compositionally biased region" description="Basic and acidic residues" evidence="2">
    <location>
        <begin position="1768"/>
        <end position="1778"/>
    </location>
</feature>
<keyword evidence="1" id="KW-0106">Calcium</keyword>
<dbReference type="VEuPathDB" id="FungiDB:AeMF1_006732"/>
<feature type="region of interest" description="Disordered" evidence="2">
    <location>
        <begin position="1651"/>
        <end position="1670"/>
    </location>
</feature>
<evidence type="ECO:0000259" key="4">
    <source>
        <dbReference type="PROSITE" id="PS50222"/>
    </source>
</evidence>
<dbReference type="Pfam" id="PF13499">
    <property type="entry name" value="EF-hand_7"/>
    <property type="match status" value="1"/>
</dbReference>
<dbReference type="PROSITE" id="PS50222">
    <property type="entry name" value="EF_HAND_2"/>
    <property type="match status" value="2"/>
</dbReference>
<comment type="caution">
    <text evidence="5">The sequence shown here is derived from an EMBL/GenBank/DDBJ whole genome shotgun (WGS) entry which is preliminary data.</text>
</comment>
<dbReference type="SMART" id="SM00054">
    <property type="entry name" value="EFh"/>
    <property type="match status" value="2"/>
</dbReference>
<proteinExistence type="predicted"/>
<feature type="compositionally biased region" description="Basic and acidic residues" evidence="2">
    <location>
        <begin position="1446"/>
        <end position="1467"/>
    </location>
</feature>
<dbReference type="Pfam" id="PF00168">
    <property type="entry name" value="C2"/>
    <property type="match status" value="1"/>
</dbReference>
<protein>
    <submittedName>
        <fullName evidence="5">Uncharacterized protein</fullName>
    </submittedName>
</protein>
<dbReference type="Gene3D" id="1.20.5.190">
    <property type="match status" value="1"/>
</dbReference>
<feature type="compositionally biased region" description="Basic and acidic residues" evidence="2">
    <location>
        <begin position="1212"/>
        <end position="1234"/>
    </location>
</feature>
<sequence length="1875" mass="206612">MKCTSTSSDVPIDTIVHLPVAAIFRATICKLDDIVAEGLLHVLPLVQGRHAFETKLPLHSTKISTSFLHLRLRGTTPYAPSESLLCVQDARTVLSSSTNSLATVVMLHEGRAVAKWSSDRQTTVQCVKSSQAEVEVLVFEHWVDGSRQARAFVPGDVFQRGTIEWPAEVIVPMDAPNVELRLYVFVQEARQSSALFDEVKSPIQYMPGPGRLLLKVTQSRDAAVCAIPAAKWTATMSSSDQAEIKLHWSPREKQVPQLFVNQARGLCLAAWLLQPAQPAQLVVDGVTLEIQFMPNAASHGVPAADVPPGDIHVGLQELAFKDDVGATAVSVRIQCGTAVAQSSVQPVVKKLAAFHETLLCPKSSLSVETPLLWIAVVADGAEVATTCTPLFPYVVSGHLATLTLPLLRDNERVANLTLELQFLPVVSLPRRELRLAIHDIRNVVNWWQTIQVECKLDGHEVMAEREVVEPPLLLTLPPCSSQDISIELKQGNLVLARGSIAMDELNQPQRWHSFGTIDVLLALSETLRRAAIGRLYVDILEARVQIPWENASMKLALVQDERDVPKPTFETRQSSAIHPKWNESTVLNVVSFPCFLYCGLHSRASKTATQVVPCHANLKDDWIQVHAGDLHVADVHMRSCYLPLFQGRLRVQIHRGSGFLPIVAGTWQPHVELRLPSSYTATTSQRTTPSRSALWNESIEFTLSNKLETALPPVLKVQVWNGDVEIGACDVNLVTTIARNAHRDWFRLQCDGECAGFLHLSMEFKAESDVAESPDDKKTSLDQLVALKKLFYSLDTDKSGFIETNELRRVMESNAALKKCVAGNVQKLLELFDADEDGRVSFEEYVAGTRRFQNLGEETAPPTPNAVKEHEKPEEEPSNALQGQRTKPKTRNAMALKPNGGAESPMSKKKVSEKSSRARKEEQQLQLLKSQEELPDDGAVSLQNDKQLAMMREEIQRLRSVNRDLVQTSSSREDVEALGRLQRENTQLREKYAQAKTQATEAQRLLQVETARCHRLQASLEQLSKPPGTLQPASSRGDGTGRALELELAKLAEQAKLREEERMKKTVASTKLQSRVRARLQQRQYQATKLQRNEAAVLLQAVLRGWKTRRRFRQSRRQHRAAICIQTQFRRHVVRQSHGETADAQQVAAVMIQSQWRRCQAQKRLGNDPKLQCQGREQPENAVGDAIDGRSGSHASEKSVLHDLDDVLNVKTPREDGSSPTDGERDEPTCHEDALPIASDSHQGEISMETLPPTTKEAQDERSEEKDGADSAWKSLGSSFVESKQSNRVDDSLAHVVDDLASEPSDDAVNRTTDQVARELSTSTMERIAPLESPSVDASGSREVDQPVQVQAMDVSSREEHSQERRDGDKPTLSQEDSKNDRGKSEDDRASSHRDVTQSEQVERSSGFAASSHELNDGQALESMDEVTALLQPRSDALDNLQAEEQQFHEDMMETHDAMELSEKTDASTEPVEPCLSEPLNQVESTSQRCGREEETTETCGDQGESPTKDNDDGPLAMDNEDVARRLAPPSSQLMEQSDDREATGMDAFAAESQDTTTTDTPTYDGDLLTKDNESVESYEKAEEHGMATSVVLQTHDGQFQEETQVDGMDVPLVGDSLEQLPPAEPVDKVSSAASLSSQDMPQIDTVTEIPESCDGVEPGEEDELGDCHEPHSKTLREEELRASSSHQSMELAIATGSSTLMALTLSEQPAEQPEHVSTDESNDPSMADGQSSCINPMDRSSSSTYLSSQVVEQATTLSAFHDEEPHTTAHSFNDHAEFSSTPAADSAPGLSDDACQSTNDKTSLTPLSIHETQTTAAETIEFQGEFDSEPVAFSPPGDTATAASREAIQAIANEDDSCSLGEMESSLQVDRLWG</sequence>
<accession>A0A6G0WM12</accession>
<dbReference type="SMART" id="SM00015">
    <property type="entry name" value="IQ"/>
    <property type="match status" value="4"/>
</dbReference>
<dbReference type="EMBL" id="VJMJ01000178">
    <property type="protein sequence ID" value="KAF0728362.1"/>
    <property type="molecule type" value="Genomic_DNA"/>
</dbReference>
<feature type="compositionally biased region" description="Basic and acidic residues" evidence="2">
    <location>
        <begin position="1195"/>
        <end position="1205"/>
    </location>
</feature>
<dbReference type="SMART" id="SM00239">
    <property type="entry name" value="C2"/>
    <property type="match status" value="1"/>
</dbReference>
<dbReference type="InterPro" id="IPR000008">
    <property type="entry name" value="C2_dom"/>
</dbReference>
<dbReference type="SUPFAM" id="SSF47473">
    <property type="entry name" value="EF-hand"/>
    <property type="match status" value="1"/>
</dbReference>
<feature type="domain" description="C2" evidence="3">
    <location>
        <begin position="631"/>
        <end position="758"/>
    </location>
</feature>
<reference evidence="5 6" key="1">
    <citation type="submission" date="2019-07" db="EMBL/GenBank/DDBJ databases">
        <title>Genomics analysis of Aphanomyces spp. identifies a new class of oomycete effector associated with host adaptation.</title>
        <authorList>
            <person name="Gaulin E."/>
        </authorList>
    </citation>
    <scope>NUCLEOTIDE SEQUENCE [LARGE SCALE GENOMIC DNA]</scope>
    <source>
        <strain evidence="5 6">ATCC 201684</strain>
    </source>
</reference>
<evidence type="ECO:0000256" key="1">
    <source>
        <dbReference type="ARBA" id="ARBA00022837"/>
    </source>
</evidence>
<evidence type="ECO:0000313" key="5">
    <source>
        <dbReference type="EMBL" id="KAF0728362.1"/>
    </source>
</evidence>
<feature type="region of interest" description="Disordered" evidence="2">
    <location>
        <begin position="1768"/>
        <end position="1810"/>
    </location>
</feature>
<feature type="region of interest" description="Disordered" evidence="2">
    <location>
        <begin position="1169"/>
        <end position="1518"/>
    </location>
</feature>
<dbReference type="SUPFAM" id="SSF49562">
    <property type="entry name" value="C2 domain (Calcium/lipid-binding domain, CaLB)"/>
    <property type="match status" value="1"/>
</dbReference>
<dbReference type="InterPro" id="IPR018247">
    <property type="entry name" value="EF_Hand_1_Ca_BS"/>
</dbReference>
<feature type="compositionally biased region" description="Basic and acidic residues" evidence="2">
    <location>
        <begin position="1257"/>
        <end position="1269"/>
    </location>
</feature>
<feature type="domain" description="EF-hand" evidence="4">
    <location>
        <begin position="782"/>
        <end position="817"/>
    </location>
</feature>
<name>A0A6G0WM12_9STRA</name>
<dbReference type="Proteomes" id="UP000481153">
    <property type="component" value="Unassembled WGS sequence"/>
</dbReference>
<feature type="region of interest" description="Disordered" evidence="2">
    <location>
        <begin position="1707"/>
        <end position="1749"/>
    </location>
</feature>